<dbReference type="VEuPathDB" id="VectorBase:HLOH_045833"/>
<evidence type="ECO:0000313" key="1">
    <source>
        <dbReference type="EMBL" id="KAH9364626.1"/>
    </source>
</evidence>
<evidence type="ECO:0000313" key="2">
    <source>
        <dbReference type="Proteomes" id="UP000821853"/>
    </source>
</evidence>
<keyword evidence="2" id="KW-1185">Reference proteome</keyword>
<comment type="caution">
    <text evidence="1">The sequence shown here is derived from an EMBL/GenBank/DDBJ whole genome shotgun (WGS) entry which is preliminary data.</text>
</comment>
<protein>
    <submittedName>
        <fullName evidence="1">Uncharacterized protein</fullName>
    </submittedName>
</protein>
<dbReference type="EMBL" id="JABSTR010000002">
    <property type="protein sequence ID" value="KAH9364626.1"/>
    <property type="molecule type" value="Genomic_DNA"/>
</dbReference>
<accession>A0A9J6FN83</accession>
<proteinExistence type="predicted"/>
<reference evidence="1 2" key="1">
    <citation type="journal article" date="2020" name="Cell">
        <title>Large-Scale Comparative Analyses of Tick Genomes Elucidate Their Genetic Diversity and Vector Capacities.</title>
        <authorList>
            <consortium name="Tick Genome and Microbiome Consortium (TIGMIC)"/>
            <person name="Jia N."/>
            <person name="Wang J."/>
            <person name="Shi W."/>
            <person name="Du L."/>
            <person name="Sun Y."/>
            <person name="Zhan W."/>
            <person name="Jiang J.F."/>
            <person name="Wang Q."/>
            <person name="Zhang B."/>
            <person name="Ji P."/>
            <person name="Bell-Sakyi L."/>
            <person name="Cui X.M."/>
            <person name="Yuan T.T."/>
            <person name="Jiang B.G."/>
            <person name="Yang W.F."/>
            <person name="Lam T.T."/>
            <person name="Chang Q.C."/>
            <person name="Ding S.J."/>
            <person name="Wang X.J."/>
            <person name="Zhu J.G."/>
            <person name="Ruan X.D."/>
            <person name="Zhao L."/>
            <person name="Wei J.T."/>
            <person name="Ye R.Z."/>
            <person name="Que T.C."/>
            <person name="Du C.H."/>
            <person name="Zhou Y.H."/>
            <person name="Cheng J.X."/>
            <person name="Dai P.F."/>
            <person name="Guo W.B."/>
            <person name="Han X.H."/>
            <person name="Huang E.J."/>
            <person name="Li L.F."/>
            <person name="Wei W."/>
            <person name="Gao Y.C."/>
            <person name="Liu J.Z."/>
            <person name="Shao H.Z."/>
            <person name="Wang X."/>
            <person name="Wang C.C."/>
            <person name="Yang T.C."/>
            <person name="Huo Q.B."/>
            <person name="Li W."/>
            <person name="Chen H.Y."/>
            <person name="Chen S.E."/>
            <person name="Zhou L.G."/>
            <person name="Ni X.B."/>
            <person name="Tian J.H."/>
            <person name="Sheng Y."/>
            <person name="Liu T."/>
            <person name="Pan Y.S."/>
            <person name="Xia L.Y."/>
            <person name="Li J."/>
            <person name="Zhao F."/>
            <person name="Cao W.C."/>
        </authorList>
    </citation>
    <scope>NUCLEOTIDE SEQUENCE [LARGE SCALE GENOMIC DNA]</scope>
    <source>
        <strain evidence="1">HaeL-2018</strain>
    </source>
</reference>
<sequence>MKGKKLCNALNLSHLAKAIDNSKRHYIEVFCSGKTHKVDLPLRAIVSDNGTWIESIALFLQKKLSMLPVADPYIV</sequence>
<name>A0A9J6FN83_HAELO</name>
<dbReference type="AlphaFoldDB" id="A0A9J6FN83"/>
<gene>
    <name evidence="1" type="ORF">HPB48_021363</name>
</gene>
<dbReference type="Proteomes" id="UP000821853">
    <property type="component" value="Chromosome 10"/>
</dbReference>
<organism evidence="1 2">
    <name type="scientific">Haemaphysalis longicornis</name>
    <name type="common">Bush tick</name>
    <dbReference type="NCBI Taxonomy" id="44386"/>
    <lineage>
        <taxon>Eukaryota</taxon>
        <taxon>Metazoa</taxon>
        <taxon>Ecdysozoa</taxon>
        <taxon>Arthropoda</taxon>
        <taxon>Chelicerata</taxon>
        <taxon>Arachnida</taxon>
        <taxon>Acari</taxon>
        <taxon>Parasitiformes</taxon>
        <taxon>Ixodida</taxon>
        <taxon>Ixodoidea</taxon>
        <taxon>Ixodidae</taxon>
        <taxon>Haemaphysalinae</taxon>
        <taxon>Haemaphysalis</taxon>
    </lineage>
</organism>